<dbReference type="Pfam" id="PF00027">
    <property type="entry name" value="cNMP_binding"/>
    <property type="match status" value="1"/>
</dbReference>
<proteinExistence type="predicted"/>
<sequence length="235" mass="25328">MTSSLAPYLPQLEAHPWFAALPPALRAALLERAALRRLPAGHPLFRRGDPPCGLYAVLSGSITIGAVDAHGKEALLTVAEPVTWFGEIALFDGLARTHDAAALDDTLLLHVPQPALLAILDATPQYWREFALLMAQKLRLSFVSVESLSMMTAAQRLAARLAMIADGYGGVSVGRTRVRLSQEKLAAMLSLTRQTTNQLLKALEADGAVRLHVGEIEIVDLDALRRASGLPDDMP</sequence>
<reference evidence="7" key="3">
    <citation type="submission" date="2023-07" db="EMBL/GenBank/DDBJ databases">
        <title>A collection of bacterial strains from the Burkholderia cepacia Research Laboratory and Repository.</title>
        <authorList>
            <person name="Lipuma J."/>
            <person name="Spilker T."/>
            <person name="Caverly L."/>
        </authorList>
    </citation>
    <scope>NUCLEOTIDE SEQUENCE</scope>
    <source>
        <strain evidence="7">AU44268</strain>
    </source>
</reference>
<dbReference type="GO" id="GO:0003677">
    <property type="term" value="F:DNA binding"/>
    <property type="evidence" value="ECO:0007669"/>
    <property type="project" value="UniProtKB-KW"/>
</dbReference>
<reference evidence="6 10" key="2">
    <citation type="submission" date="2020-11" db="EMBL/GenBank/DDBJ databases">
        <title>Enhanced detection system for hospital associated transmission using whole genome sequencing surveillance.</title>
        <authorList>
            <person name="Harrison L.H."/>
            <person name="Van Tyne D."/>
            <person name="Marsh J.W."/>
            <person name="Griffith M.P."/>
            <person name="Snyder D.J."/>
            <person name="Cooper V.S."/>
            <person name="Mustapha M."/>
        </authorList>
    </citation>
    <scope>NUCLEOTIDE SEQUENCE [LARGE SCALE GENOMIC DNA]</scope>
    <source>
        <strain evidence="6 10">BC00020</strain>
    </source>
</reference>
<dbReference type="InterPro" id="IPR018490">
    <property type="entry name" value="cNMP-bd_dom_sf"/>
</dbReference>
<dbReference type="PROSITE" id="PS50042">
    <property type="entry name" value="CNMP_BINDING_3"/>
    <property type="match status" value="1"/>
</dbReference>
<comment type="caution">
    <text evidence="8">The sequence shown here is derived from an EMBL/GenBank/DDBJ whole genome shotgun (WGS) entry which is preliminary data.</text>
</comment>
<dbReference type="CDD" id="cd00038">
    <property type="entry name" value="CAP_ED"/>
    <property type="match status" value="1"/>
</dbReference>
<dbReference type="OMA" id="WVKIRTY"/>
<dbReference type="Proteomes" id="UP000808215">
    <property type="component" value="Unassembled WGS sequence"/>
</dbReference>
<dbReference type="PANTHER" id="PTHR24567">
    <property type="entry name" value="CRP FAMILY TRANSCRIPTIONAL REGULATORY PROTEIN"/>
    <property type="match status" value="1"/>
</dbReference>
<name>A0A132DX27_BURVI</name>
<dbReference type="GO" id="GO:0005829">
    <property type="term" value="C:cytosol"/>
    <property type="evidence" value="ECO:0007669"/>
    <property type="project" value="TreeGrafter"/>
</dbReference>
<evidence type="ECO:0000256" key="3">
    <source>
        <dbReference type="ARBA" id="ARBA00023163"/>
    </source>
</evidence>
<dbReference type="Gene3D" id="1.10.10.10">
    <property type="entry name" value="Winged helix-like DNA-binding domain superfamily/Winged helix DNA-binding domain"/>
    <property type="match status" value="1"/>
</dbReference>
<evidence type="ECO:0000313" key="10">
    <source>
        <dbReference type="Proteomes" id="UP000808215"/>
    </source>
</evidence>
<organism evidence="8 9">
    <name type="scientific">Burkholderia vietnamiensis</name>
    <dbReference type="NCBI Taxonomy" id="60552"/>
    <lineage>
        <taxon>Bacteria</taxon>
        <taxon>Pseudomonadati</taxon>
        <taxon>Pseudomonadota</taxon>
        <taxon>Betaproteobacteria</taxon>
        <taxon>Burkholderiales</taxon>
        <taxon>Burkholderiaceae</taxon>
        <taxon>Burkholderia</taxon>
        <taxon>Burkholderia cepacia complex</taxon>
    </lineage>
</organism>
<evidence type="ECO:0000259" key="4">
    <source>
        <dbReference type="PROSITE" id="PS50042"/>
    </source>
</evidence>
<dbReference type="InterPro" id="IPR036388">
    <property type="entry name" value="WH-like_DNA-bd_sf"/>
</dbReference>
<dbReference type="RefSeq" id="WP_011885797.1">
    <property type="nucleotide sequence ID" value="NZ_CADEQL010000004.1"/>
</dbReference>
<evidence type="ECO:0000256" key="1">
    <source>
        <dbReference type="ARBA" id="ARBA00023015"/>
    </source>
</evidence>
<keyword evidence="1" id="KW-0805">Transcription regulation</keyword>
<dbReference type="SUPFAM" id="SSF51206">
    <property type="entry name" value="cAMP-binding domain-like"/>
    <property type="match status" value="1"/>
</dbReference>
<dbReference type="Proteomes" id="UP000237632">
    <property type="component" value="Unassembled WGS sequence"/>
</dbReference>
<evidence type="ECO:0000313" key="9">
    <source>
        <dbReference type="Proteomes" id="UP000237632"/>
    </source>
</evidence>
<keyword evidence="3" id="KW-0804">Transcription</keyword>
<dbReference type="InterPro" id="IPR050397">
    <property type="entry name" value="Env_Response_Regulators"/>
</dbReference>
<dbReference type="SUPFAM" id="SSF46785">
    <property type="entry name" value="Winged helix' DNA-binding domain"/>
    <property type="match status" value="1"/>
</dbReference>
<dbReference type="SMART" id="SM00419">
    <property type="entry name" value="HTH_CRP"/>
    <property type="match status" value="1"/>
</dbReference>
<dbReference type="Pfam" id="PF13545">
    <property type="entry name" value="HTH_Crp_2"/>
    <property type="match status" value="1"/>
</dbReference>
<dbReference type="AlphaFoldDB" id="A0A132DX27"/>
<dbReference type="PROSITE" id="PS51063">
    <property type="entry name" value="HTH_CRP_2"/>
    <property type="match status" value="1"/>
</dbReference>
<evidence type="ECO:0000256" key="2">
    <source>
        <dbReference type="ARBA" id="ARBA00023125"/>
    </source>
</evidence>
<keyword evidence="10" id="KW-1185">Reference proteome</keyword>
<dbReference type="InterPro" id="IPR036390">
    <property type="entry name" value="WH_DNA-bd_sf"/>
</dbReference>
<evidence type="ECO:0000313" key="6">
    <source>
        <dbReference type="EMBL" id="MBJ9686451.1"/>
    </source>
</evidence>
<accession>A0A132DX27</accession>
<dbReference type="InterPro" id="IPR000595">
    <property type="entry name" value="cNMP-bd_dom"/>
</dbReference>
<dbReference type="Gene3D" id="2.60.120.10">
    <property type="entry name" value="Jelly Rolls"/>
    <property type="match status" value="1"/>
</dbReference>
<protein>
    <submittedName>
        <fullName evidence="8">Crp/Fnr family transcriptional regulator</fullName>
    </submittedName>
</protein>
<evidence type="ECO:0000259" key="5">
    <source>
        <dbReference type="PROSITE" id="PS51063"/>
    </source>
</evidence>
<dbReference type="SMART" id="SM00100">
    <property type="entry name" value="cNMP"/>
    <property type="match status" value="1"/>
</dbReference>
<keyword evidence="2" id="KW-0238">DNA-binding</keyword>
<evidence type="ECO:0000313" key="7">
    <source>
        <dbReference type="EMBL" id="MDN7798055.1"/>
    </source>
</evidence>
<dbReference type="Proteomes" id="UP001171620">
    <property type="component" value="Unassembled WGS sequence"/>
</dbReference>
<dbReference type="InterPro" id="IPR012318">
    <property type="entry name" value="HTH_CRP"/>
</dbReference>
<feature type="domain" description="Cyclic nucleotide-binding" evidence="4">
    <location>
        <begin position="17"/>
        <end position="137"/>
    </location>
</feature>
<reference evidence="8 9" key="1">
    <citation type="submission" date="2018-03" db="EMBL/GenBank/DDBJ databases">
        <authorList>
            <person name="Nguyen K."/>
            <person name="Fouts D."/>
            <person name="Sutton G."/>
        </authorList>
    </citation>
    <scope>NUCLEOTIDE SEQUENCE [LARGE SCALE GENOMIC DNA]</scope>
    <source>
        <strain evidence="8 9">AU3578</strain>
    </source>
</reference>
<dbReference type="GeneID" id="45681363"/>
<feature type="domain" description="HTH crp-type" evidence="5">
    <location>
        <begin position="151"/>
        <end position="222"/>
    </location>
</feature>
<dbReference type="EMBL" id="JAUJRV010000025">
    <property type="protein sequence ID" value="MDN7798055.1"/>
    <property type="molecule type" value="Genomic_DNA"/>
</dbReference>
<dbReference type="PANTHER" id="PTHR24567:SF74">
    <property type="entry name" value="HTH-TYPE TRANSCRIPTIONAL REGULATOR ARCR"/>
    <property type="match status" value="1"/>
</dbReference>
<evidence type="ECO:0000313" key="8">
    <source>
        <dbReference type="EMBL" id="PRH41557.1"/>
    </source>
</evidence>
<dbReference type="EMBL" id="JADVKH010000008">
    <property type="protein sequence ID" value="MBJ9686451.1"/>
    <property type="molecule type" value="Genomic_DNA"/>
</dbReference>
<dbReference type="EMBL" id="PVHK01000106">
    <property type="protein sequence ID" value="PRH41557.1"/>
    <property type="molecule type" value="Genomic_DNA"/>
</dbReference>
<gene>
    <name evidence="8" type="ORF">C6T65_15515</name>
    <name evidence="6" type="ORF">I5589_05070</name>
    <name evidence="7" type="ORF">QZM33_24225</name>
</gene>
<dbReference type="GO" id="GO:0003700">
    <property type="term" value="F:DNA-binding transcription factor activity"/>
    <property type="evidence" value="ECO:0007669"/>
    <property type="project" value="TreeGrafter"/>
</dbReference>
<dbReference type="InterPro" id="IPR014710">
    <property type="entry name" value="RmlC-like_jellyroll"/>
</dbReference>